<proteinExistence type="predicted"/>
<sequence>MEFLLLSQDVTQHYCRKILMPEGATEILVNIANKLNNDQKLLDIYMDFYKQNIESGHWTTVWEPLTIHPYVEETFGQEASLFYLHAALQRLPLAKQKYAEWGLSEELFVETLRDIGVWVQNAYNLVGYYAIRNFSWIWRHIEARMFRIGGMQFIATKFSGVVKGFYNAKEESFVLLCGEGMELRANGDMQGVCKKEKTSDGFVTKYEETEQYFIGHPITPIGKGSQDQVKLKRDEWEKVLDKDDTLLEIHIPRDTAFNMESIKDTYSKAKEFYAAYFPDVQYKGMVCHTWLFTPQLREMLPPTSNIIKFQEQFYLYPTAGSVRFLWNFVFNELTEVKDAQPDTSLRKQVLTYLEEDKEIFDMNGIFLDICGDFGSVTYKK</sequence>
<dbReference type="RefSeq" id="WP_161405661.1">
    <property type="nucleotide sequence ID" value="NZ_WTUZ01000010.1"/>
</dbReference>
<reference evidence="3 4" key="1">
    <citation type="submission" date="2019-12" db="EMBL/GenBank/DDBJ databases">
        <title>Paenibacillus sp. nov. sp. isolated from soil.</title>
        <authorList>
            <person name="Kim J."/>
            <person name="Jeong S.E."/>
            <person name="Jung H.S."/>
            <person name="Jeon C.O."/>
        </authorList>
    </citation>
    <scope>NUCLEOTIDE SEQUENCE [LARGE SCALE GENOMIC DNA]</scope>
    <source>
        <strain evidence="3 4">5J-6</strain>
    </source>
</reference>
<feature type="domain" description="GNAT-like C-terminal" evidence="2">
    <location>
        <begin position="146"/>
        <end position="366"/>
    </location>
</feature>
<evidence type="ECO:0000259" key="2">
    <source>
        <dbReference type="Pfam" id="PF18164"/>
    </source>
</evidence>
<gene>
    <name evidence="3" type="ORF">GQF01_04415</name>
</gene>
<organism evidence="3 4">
    <name type="scientific">Paenibacillus silvestris</name>
    <dbReference type="NCBI Taxonomy" id="2606219"/>
    <lineage>
        <taxon>Bacteria</taxon>
        <taxon>Bacillati</taxon>
        <taxon>Bacillota</taxon>
        <taxon>Bacilli</taxon>
        <taxon>Bacillales</taxon>
        <taxon>Paenibacillaceae</taxon>
        <taxon>Paenibacillus</taxon>
    </lineage>
</organism>
<name>A0A6L8UW84_9BACL</name>
<accession>A0A6L8UW84</accession>
<protein>
    <recommendedName>
        <fullName evidence="5">GNAT-like C-terminal domain-containing protein</fullName>
    </recommendedName>
</protein>
<dbReference type="EMBL" id="WTUZ01000010">
    <property type="protein sequence ID" value="MZQ81369.1"/>
    <property type="molecule type" value="Genomic_DNA"/>
</dbReference>
<comment type="caution">
    <text evidence="3">The sequence shown here is derived from an EMBL/GenBank/DDBJ whole genome shotgun (WGS) entry which is preliminary data.</text>
</comment>
<dbReference type="InterPro" id="IPR041273">
    <property type="entry name" value="NAT_N"/>
</dbReference>
<dbReference type="Proteomes" id="UP000481087">
    <property type="component" value="Unassembled WGS sequence"/>
</dbReference>
<evidence type="ECO:0000313" key="3">
    <source>
        <dbReference type="EMBL" id="MZQ81369.1"/>
    </source>
</evidence>
<keyword evidence="4" id="KW-1185">Reference proteome</keyword>
<dbReference type="Pfam" id="PF18164">
    <property type="entry name" value="GNAT_C"/>
    <property type="match status" value="1"/>
</dbReference>
<dbReference type="Pfam" id="PF18082">
    <property type="entry name" value="NAT_N"/>
    <property type="match status" value="1"/>
</dbReference>
<dbReference type="AlphaFoldDB" id="A0A6L8UW84"/>
<dbReference type="Gene3D" id="3.40.630.120">
    <property type="match status" value="1"/>
</dbReference>
<evidence type="ECO:0008006" key="5">
    <source>
        <dbReference type="Google" id="ProtNLM"/>
    </source>
</evidence>
<feature type="domain" description="N-acyltransferase N-terminal" evidence="1">
    <location>
        <begin position="12"/>
        <end position="142"/>
    </location>
</feature>
<evidence type="ECO:0000259" key="1">
    <source>
        <dbReference type="Pfam" id="PF18082"/>
    </source>
</evidence>
<dbReference type="InterPro" id="IPR041644">
    <property type="entry name" value="GNAT_C"/>
</dbReference>
<evidence type="ECO:0000313" key="4">
    <source>
        <dbReference type="Proteomes" id="UP000481087"/>
    </source>
</evidence>